<evidence type="ECO:0000256" key="1">
    <source>
        <dbReference type="SAM" id="Coils"/>
    </source>
</evidence>
<evidence type="ECO:0000313" key="3">
    <source>
        <dbReference type="Proteomes" id="UP000271624"/>
    </source>
</evidence>
<keyword evidence="3" id="KW-1185">Reference proteome</keyword>
<feature type="coiled-coil region" evidence="1">
    <location>
        <begin position="416"/>
        <end position="443"/>
    </location>
</feature>
<accession>A0A3S1ARV0</accession>
<proteinExistence type="predicted"/>
<keyword evidence="1" id="KW-0175">Coiled coil</keyword>
<feature type="coiled-coil region" evidence="1">
    <location>
        <begin position="173"/>
        <end position="200"/>
    </location>
</feature>
<sequence length="485" mass="55032">MADFGQLLEELPNIADSLKLSIGDANKIRYEATRLNKIEVKLQNIHEAIDKELGFEKFKNTAMRALPFLGTAASFLIPGGFIVDAVIAGGAGLISDKFGDPEAEVTLEDLKLRVEDWIDWSNELQELAEDFLSNKQLIAHINTEQLKPSVIEQIKNIDNCLKNNLDFNNYNLLKKELDNIKNAQYQLTQLQERLNRIIDIIENGESITDFLFAITSFFGNCDFALDWLHEEYGLIISSYDSFISLGDIFNECDSLREKSANLILQANTLKGQVEQNLKYIEQENRKEKAKSLNSASNATSQIKNNSEVQTQFKERESSQITKQKTFVVILISIFSILGFGAWISREKILPVQPISAASNQEREIVANFKNAQEIAMEAALIVQNNPNSLDTWEQADTKWQQVLKLLENIPEGTSVSTDAKNKLATYRLNYETLNKKLVKEREANSNWVNAQKVALEAAIMVQNPPHPKEIWQQASYKWEQSIKLL</sequence>
<protein>
    <submittedName>
        <fullName evidence="2">Uncharacterized protein</fullName>
    </submittedName>
</protein>
<dbReference type="AlphaFoldDB" id="A0A3S1ARV0"/>
<reference evidence="2" key="2">
    <citation type="journal article" date="2019" name="Genome Biol. Evol.">
        <title>Day and night: Metabolic profiles and evolutionary relationships of six axenic non-marine cyanobacteria.</title>
        <authorList>
            <person name="Will S.E."/>
            <person name="Henke P."/>
            <person name="Boedeker C."/>
            <person name="Huang S."/>
            <person name="Brinkmann H."/>
            <person name="Rohde M."/>
            <person name="Jarek M."/>
            <person name="Friedl T."/>
            <person name="Seufert S."/>
            <person name="Schumacher M."/>
            <person name="Overmann J."/>
            <person name="Neumann-Schaal M."/>
            <person name="Petersen J."/>
        </authorList>
    </citation>
    <scope>NUCLEOTIDE SEQUENCE [LARGE SCALE GENOMIC DNA]</scope>
    <source>
        <strain evidence="2">PCC 7102</strain>
    </source>
</reference>
<gene>
    <name evidence="2" type="ORF">DSM106972_020930</name>
</gene>
<dbReference type="Proteomes" id="UP000271624">
    <property type="component" value="Unassembled WGS sequence"/>
</dbReference>
<reference evidence="2" key="1">
    <citation type="submission" date="2018-12" db="EMBL/GenBank/DDBJ databases">
        <authorList>
            <person name="Will S."/>
            <person name="Neumann-Schaal M."/>
            <person name="Henke P."/>
        </authorList>
    </citation>
    <scope>NUCLEOTIDE SEQUENCE</scope>
    <source>
        <strain evidence="2">PCC 7102</strain>
    </source>
</reference>
<dbReference type="EMBL" id="RSCL01000004">
    <property type="protein sequence ID" value="RUT07833.1"/>
    <property type="molecule type" value="Genomic_DNA"/>
</dbReference>
<comment type="caution">
    <text evidence="2">The sequence shown here is derived from an EMBL/GenBank/DDBJ whole genome shotgun (WGS) entry which is preliminary data.</text>
</comment>
<dbReference type="OrthoDB" id="476945at2"/>
<organism evidence="2 3">
    <name type="scientific">Dulcicalothrix desertica PCC 7102</name>
    <dbReference type="NCBI Taxonomy" id="232991"/>
    <lineage>
        <taxon>Bacteria</taxon>
        <taxon>Bacillati</taxon>
        <taxon>Cyanobacteriota</taxon>
        <taxon>Cyanophyceae</taxon>
        <taxon>Nostocales</taxon>
        <taxon>Calotrichaceae</taxon>
        <taxon>Dulcicalothrix</taxon>
    </lineage>
</organism>
<evidence type="ECO:0000313" key="2">
    <source>
        <dbReference type="EMBL" id="RUT07833.1"/>
    </source>
</evidence>
<name>A0A3S1ARV0_9CYAN</name>
<dbReference type="RefSeq" id="WP_127080686.1">
    <property type="nucleotide sequence ID" value="NZ_RSCL01000004.1"/>
</dbReference>